<evidence type="ECO:0000313" key="3">
    <source>
        <dbReference type="EMBL" id="MVB10285.1"/>
    </source>
</evidence>
<feature type="signal peptide" evidence="2">
    <location>
        <begin position="1"/>
        <end position="26"/>
    </location>
</feature>
<evidence type="ECO:0000256" key="1">
    <source>
        <dbReference type="SAM" id="MobiDB-lite"/>
    </source>
</evidence>
<dbReference type="Proteomes" id="UP000469440">
    <property type="component" value="Unassembled WGS sequence"/>
</dbReference>
<reference evidence="3 4" key="1">
    <citation type="submission" date="2019-09" db="EMBL/GenBank/DDBJ databases">
        <title>Genome sequence of Clostridium sp. EA1.</title>
        <authorList>
            <person name="Poehlein A."/>
            <person name="Bengelsdorf F.R."/>
            <person name="Daniel R."/>
        </authorList>
    </citation>
    <scope>NUCLEOTIDE SEQUENCE [LARGE SCALE GENOMIC DNA]</scope>
    <source>
        <strain evidence="3 4">EA1</strain>
    </source>
</reference>
<feature type="region of interest" description="Disordered" evidence="1">
    <location>
        <begin position="28"/>
        <end position="47"/>
    </location>
</feature>
<dbReference type="AlphaFoldDB" id="A0A6N8HXG2"/>
<evidence type="ECO:0000313" key="4">
    <source>
        <dbReference type="Proteomes" id="UP000469440"/>
    </source>
</evidence>
<protein>
    <submittedName>
        <fullName evidence="3">Uncharacterized protein</fullName>
    </submittedName>
</protein>
<evidence type="ECO:0000256" key="2">
    <source>
        <dbReference type="SAM" id="SignalP"/>
    </source>
</evidence>
<organism evidence="3 4">
    <name type="scientific">Caproicibacter fermentans</name>
    <dbReference type="NCBI Taxonomy" id="2576756"/>
    <lineage>
        <taxon>Bacteria</taxon>
        <taxon>Bacillati</taxon>
        <taxon>Bacillota</taxon>
        <taxon>Clostridia</taxon>
        <taxon>Eubacteriales</taxon>
        <taxon>Acutalibacteraceae</taxon>
        <taxon>Caproicibacter</taxon>
    </lineage>
</organism>
<keyword evidence="4" id="KW-1185">Reference proteome</keyword>
<sequence length="173" mass="18855">MLKKMSALFLSLLLAFSVLSVSPAYAASKGSEGTPTSGVRSADPNHAVGQYNTVNGGGMSPNATGLIATIGLDLYRGSGNTLILDGTTNGTQVLNKIGFQDISLQRWQNGQWTNVKVWSTYKNDSSSYSYEYSTTVTPGYDYRFVATHYGELDWLFIPSIETHYNETSYLHVG</sequence>
<comment type="caution">
    <text evidence="3">The sequence shown here is derived from an EMBL/GenBank/DDBJ whole genome shotgun (WGS) entry which is preliminary data.</text>
</comment>
<accession>A0A6N8HXG2</accession>
<keyword evidence="2" id="KW-0732">Signal</keyword>
<proteinExistence type="predicted"/>
<dbReference type="EMBL" id="VWXL01000024">
    <property type="protein sequence ID" value="MVB10285.1"/>
    <property type="molecule type" value="Genomic_DNA"/>
</dbReference>
<dbReference type="RefSeq" id="WP_156989973.1">
    <property type="nucleotide sequence ID" value="NZ_VWXL01000024.1"/>
</dbReference>
<feature type="chain" id="PRO_5026906185" evidence="2">
    <location>
        <begin position="27"/>
        <end position="173"/>
    </location>
</feature>
<gene>
    <name evidence="3" type="ORF">CAFE_09670</name>
</gene>
<name>A0A6N8HXG2_9FIRM</name>